<sequence>MSGSGLGPAGVMVMLGIADDARVCDLTAEQRGQITDAIAATSQRVEKHLRARAADCVPCPFAFALHIS</sequence>
<protein>
    <recommendedName>
        <fullName evidence="5">IclR-ED domain-containing protein</fullName>
    </recommendedName>
</protein>
<dbReference type="EMBL" id="CP130956">
    <property type="protein sequence ID" value="WLF52011.1"/>
    <property type="molecule type" value="Genomic_DNA"/>
</dbReference>
<dbReference type="Proteomes" id="UP001066327">
    <property type="component" value="Unassembled WGS sequence"/>
</dbReference>
<dbReference type="AlphaFoldDB" id="A0AAX3YRV0"/>
<evidence type="ECO:0000313" key="1">
    <source>
        <dbReference type="EMBL" id="MCZ4586042.1"/>
    </source>
</evidence>
<dbReference type="Proteomes" id="UP001231166">
    <property type="component" value="Plasmid pRho-VOC14-L"/>
</dbReference>
<reference evidence="2" key="2">
    <citation type="submission" date="2023-07" db="EMBL/GenBank/DDBJ databases">
        <title>Genomic analysis of Rhodococcus opacus VOC-14 with glycol ethers degradation activity.</title>
        <authorList>
            <person name="Narkevich D.A."/>
            <person name="Hlushen A.M."/>
            <person name="Akhremchuk A.E."/>
            <person name="Sikolenko M.A."/>
            <person name="Valentovich L.N."/>
        </authorList>
    </citation>
    <scope>NUCLEOTIDE SEQUENCE</scope>
    <source>
        <strain evidence="2">VOC-14</strain>
        <plasmid evidence="2">pRho-VOC14-L</plasmid>
    </source>
</reference>
<evidence type="ECO:0000313" key="2">
    <source>
        <dbReference type="EMBL" id="WLF52011.1"/>
    </source>
</evidence>
<proteinExistence type="predicted"/>
<accession>A0AAX3YRV0</accession>
<evidence type="ECO:0008006" key="5">
    <source>
        <dbReference type="Google" id="ProtNLM"/>
    </source>
</evidence>
<organism evidence="2 4">
    <name type="scientific">Rhodococcus opacus</name>
    <name type="common">Nocardia opaca</name>
    <dbReference type="NCBI Taxonomy" id="37919"/>
    <lineage>
        <taxon>Bacteria</taxon>
        <taxon>Bacillati</taxon>
        <taxon>Actinomycetota</taxon>
        <taxon>Actinomycetes</taxon>
        <taxon>Mycobacteriales</taxon>
        <taxon>Nocardiaceae</taxon>
        <taxon>Rhodococcus</taxon>
    </lineage>
</organism>
<evidence type="ECO:0000313" key="4">
    <source>
        <dbReference type="Proteomes" id="UP001231166"/>
    </source>
</evidence>
<dbReference type="EMBL" id="JAPWIS010000010">
    <property type="protein sequence ID" value="MCZ4586042.1"/>
    <property type="molecule type" value="Genomic_DNA"/>
</dbReference>
<keyword evidence="2" id="KW-0614">Plasmid</keyword>
<dbReference type="RefSeq" id="WP_240961067.1">
    <property type="nucleotide sequence ID" value="NZ_CP130956.1"/>
</dbReference>
<evidence type="ECO:0000313" key="3">
    <source>
        <dbReference type="Proteomes" id="UP001066327"/>
    </source>
</evidence>
<geneLocation type="plasmid" evidence="2 4">
    <name>pRho-VOC14-L</name>
</geneLocation>
<reference evidence="1" key="1">
    <citation type="submission" date="2022-12" db="EMBL/GenBank/DDBJ databases">
        <authorList>
            <person name="Krivoruchko A.V."/>
            <person name="Elkin A."/>
        </authorList>
    </citation>
    <scope>NUCLEOTIDE SEQUENCE</scope>
    <source>
        <strain evidence="1">IEGM 249</strain>
    </source>
</reference>
<keyword evidence="3" id="KW-1185">Reference proteome</keyword>
<gene>
    <name evidence="1" type="ORF">O4328_20485</name>
    <name evidence="2" type="ORF">Q5707_41925</name>
</gene>
<name>A0AAX3YRV0_RHOOP</name>